<dbReference type="RefSeq" id="WP_212679723.1">
    <property type="nucleotide sequence ID" value="NZ_JAGSPK010000005.1"/>
</dbReference>
<gene>
    <name evidence="1" type="ORF">KDM87_14395</name>
</gene>
<accession>A0ABS5H4G3</accession>
<comment type="caution">
    <text evidence="1">The sequence shown here is derived from an EMBL/GenBank/DDBJ whole genome shotgun (WGS) entry which is preliminary data.</text>
</comment>
<organism evidence="1 2">
    <name type="scientific">Undibacterium rivi</name>
    <dbReference type="NCBI Taxonomy" id="2828729"/>
    <lineage>
        <taxon>Bacteria</taxon>
        <taxon>Pseudomonadati</taxon>
        <taxon>Pseudomonadota</taxon>
        <taxon>Betaproteobacteria</taxon>
        <taxon>Burkholderiales</taxon>
        <taxon>Oxalobacteraceae</taxon>
        <taxon>Undibacterium</taxon>
    </lineage>
</organism>
<sequence>MTAAMSDRNTVRRDGSVYEHPVKAGAKIYGGTIVAIDPANNLAIAGKTAVGLKAAGVAQAFTDNTAGADGDIRVRVFRGPENVYRFSNSGGADLITLGDIQSDCYIVDDSTVAKTSGTNTRSVAGKIRDVDVGGVWVEF</sequence>
<dbReference type="Proteomes" id="UP000682982">
    <property type="component" value="Unassembled WGS sequence"/>
</dbReference>
<name>A0ABS5H4G3_9BURK</name>
<dbReference type="EMBL" id="JAGSPK010000005">
    <property type="protein sequence ID" value="MBR7793786.1"/>
    <property type="molecule type" value="Genomic_DNA"/>
</dbReference>
<proteinExistence type="predicted"/>
<evidence type="ECO:0000313" key="1">
    <source>
        <dbReference type="EMBL" id="MBR7793786.1"/>
    </source>
</evidence>
<protein>
    <recommendedName>
        <fullName evidence="3">Bacteriophage protein</fullName>
    </recommendedName>
</protein>
<reference evidence="1 2" key="1">
    <citation type="submission" date="2021-04" db="EMBL/GenBank/DDBJ databases">
        <title>novel species isolated from subtropical streams in China.</title>
        <authorList>
            <person name="Lu H."/>
        </authorList>
    </citation>
    <scope>NUCLEOTIDE SEQUENCE [LARGE SCALE GENOMIC DNA]</scope>
    <source>
        <strain evidence="1 2">FT147W</strain>
    </source>
</reference>
<evidence type="ECO:0000313" key="2">
    <source>
        <dbReference type="Proteomes" id="UP000682982"/>
    </source>
</evidence>
<evidence type="ECO:0008006" key="3">
    <source>
        <dbReference type="Google" id="ProtNLM"/>
    </source>
</evidence>
<keyword evidence="2" id="KW-1185">Reference proteome</keyword>